<dbReference type="AlphaFoldDB" id="A0A164MDV1"/>
<dbReference type="InterPro" id="IPR036249">
    <property type="entry name" value="Thioredoxin-like_sf"/>
</dbReference>
<accession>A0A164MDV1</accession>
<gene>
    <name evidence="1" type="ORF">AWN90_31895</name>
</gene>
<dbReference type="SUPFAM" id="SSF52833">
    <property type="entry name" value="Thioredoxin-like"/>
    <property type="match status" value="1"/>
</dbReference>
<comment type="caution">
    <text evidence="1">The sequence shown here is derived from an EMBL/GenBank/DDBJ whole genome shotgun (WGS) entry which is preliminary data.</text>
</comment>
<keyword evidence="2" id="KW-1185">Reference proteome</keyword>
<dbReference type="RefSeq" id="WP_067590296.1">
    <property type="nucleotide sequence ID" value="NZ_JABMCZ010000004.1"/>
</dbReference>
<dbReference type="InterPro" id="IPR010296">
    <property type="entry name" value="DUF899_thioredox"/>
</dbReference>
<dbReference type="Proteomes" id="UP000076512">
    <property type="component" value="Unassembled WGS sequence"/>
</dbReference>
<sequence>MNGPRVVSPAEWLAARKELLRKEKELTKTIDALNADRRRLPMVRIDKNYRFTGPGGEVGLAELFEGRAQLIVQHLMLDPTMEQPCGSCSYMAGMVTDTILSHLHKLDTTFAAVSRAPYPKVREVRAARGWPFPWYSSADSEFNYDFHVSFDPAVPPTYNYRHGEELRATKDAWLLDDYSGDREGISCFLREGDEVFHTYSTFGRGVEVMMPGLHLLDLTALGRQEEWEEPKGRTLAARG</sequence>
<protein>
    <recommendedName>
        <fullName evidence="3">DUF899 domain-containing protein</fullName>
    </recommendedName>
</protein>
<dbReference type="STRING" id="455432.AWN90_31895"/>
<dbReference type="Pfam" id="PF05988">
    <property type="entry name" value="DUF899"/>
    <property type="match status" value="1"/>
</dbReference>
<evidence type="ECO:0000313" key="1">
    <source>
        <dbReference type="EMBL" id="KZM73273.1"/>
    </source>
</evidence>
<dbReference type="OrthoDB" id="4721017at2"/>
<evidence type="ECO:0008006" key="3">
    <source>
        <dbReference type="Google" id="ProtNLM"/>
    </source>
</evidence>
<name>A0A164MDV1_9NOCA</name>
<proteinExistence type="predicted"/>
<organism evidence="1 2">
    <name type="scientific">Nocardia terpenica</name>
    <dbReference type="NCBI Taxonomy" id="455432"/>
    <lineage>
        <taxon>Bacteria</taxon>
        <taxon>Bacillati</taxon>
        <taxon>Actinomycetota</taxon>
        <taxon>Actinomycetes</taxon>
        <taxon>Mycobacteriales</taxon>
        <taxon>Nocardiaceae</taxon>
        <taxon>Nocardia</taxon>
    </lineage>
</organism>
<evidence type="ECO:0000313" key="2">
    <source>
        <dbReference type="Proteomes" id="UP000076512"/>
    </source>
</evidence>
<dbReference type="EMBL" id="LWGR01000007">
    <property type="protein sequence ID" value="KZM73273.1"/>
    <property type="molecule type" value="Genomic_DNA"/>
</dbReference>
<reference evidence="1 2" key="1">
    <citation type="submission" date="2016-04" db="EMBL/GenBank/DDBJ databases">
        <authorList>
            <person name="Evans L.H."/>
            <person name="Alamgir A."/>
            <person name="Owens N."/>
            <person name="Weber N.D."/>
            <person name="Virtaneva K."/>
            <person name="Barbian K."/>
            <person name="Babar A."/>
            <person name="Rosenke K."/>
        </authorList>
    </citation>
    <scope>NUCLEOTIDE SEQUENCE [LARGE SCALE GENOMIC DNA]</scope>
    <source>
        <strain evidence="1 2">IFM 0406</strain>
    </source>
</reference>